<evidence type="ECO:0000256" key="7">
    <source>
        <dbReference type="ARBA" id="ARBA00023004"/>
    </source>
</evidence>
<keyword evidence="8 11" id="KW-0503">Monooxygenase</keyword>
<dbReference type="GO" id="GO:0016020">
    <property type="term" value="C:membrane"/>
    <property type="evidence" value="ECO:0007669"/>
    <property type="project" value="UniProtKB-SubCell"/>
</dbReference>
<dbReference type="InterPro" id="IPR036396">
    <property type="entry name" value="Cyt_P450_sf"/>
</dbReference>
<evidence type="ECO:0000256" key="8">
    <source>
        <dbReference type="ARBA" id="ARBA00023033"/>
    </source>
</evidence>
<evidence type="ECO:0000256" key="12">
    <source>
        <dbReference type="SAM" id="Phobius"/>
    </source>
</evidence>
<dbReference type="PRINTS" id="PR00385">
    <property type="entry name" value="P450"/>
</dbReference>
<keyword evidence="4 10" id="KW-0349">Heme</keyword>
<keyword evidence="12" id="KW-0812">Transmembrane</keyword>
<evidence type="ECO:0000256" key="4">
    <source>
        <dbReference type="ARBA" id="ARBA00022617"/>
    </source>
</evidence>
<dbReference type="SUPFAM" id="SSF48264">
    <property type="entry name" value="Cytochrome P450"/>
    <property type="match status" value="1"/>
</dbReference>
<evidence type="ECO:0000256" key="2">
    <source>
        <dbReference type="ARBA" id="ARBA00004370"/>
    </source>
</evidence>
<dbReference type="GO" id="GO:0005506">
    <property type="term" value="F:iron ion binding"/>
    <property type="evidence" value="ECO:0007669"/>
    <property type="project" value="InterPro"/>
</dbReference>
<keyword evidence="7 10" id="KW-0408">Iron</keyword>
<feature type="transmembrane region" description="Helical" evidence="12">
    <location>
        <begin position="6"/>
        <end position="26"/>
    </location>
</feature>
<dbReference type="PRINTS" id="PR00463">
    <property type="entry name" value="EP450I"/>
</dbReference>
<dbReference type="FunFam" id="1.10.630.10:FF:000019">
    <property type="entry name" value="Cytochrome P450 family protein"/>
    <property type="match status" value="1"/>
</dbReference>
<dbReference type="EMBL" id="JBAMMX010000007">
    <property type="protein sequence ID" value="KAK6935945.1"/>
    <property type="molecule type" value="Genomic_DNA"/>
</dbReference>
<dbReference type="GO" id="GO:0020037">
    <property type="term" value="F:heme binding"/>
    <property type="evidence" value="ECO:0007669"/>
    <property type="project" value="InterPro"/>
</dbReference>
<keyword evidence="5 10" id="KW-0479">Metal-binding</keyword>
<reference evidence="13 14" key="1">
    <citation type="submission" date="2023-12" db="EMBL/GenBank/DDBJ databases">
        <title>A high-quality genome assembly for Dillenia turbinata (Dilleniales).</title>
        <authorList>
            <person name="Chanderbali A."/>
        </authorList>
    </citation>
    <scope>NUCLEOTIDE SEQUENCE [LARGE SCALE GENOMIC DNA]</scope>
    <source>
        <strain evidence="13">LSX21</strain>
        <tissue evidence="13">Leaf</tissue>
    </source>
</reference>
<evidence type="ECO:0000313" key="13">
    <source>
        <dbReference type="EMBL" id="KAK6935945.1"/>
    </source>
</evidence>
<accession>A0AAN8VKT7</accession>
<protein>
    <submittedName>
        <fullName evidence="13">Cytochrome P450</fullName>
    </submittedName>
</protein>
<evidence type="ECO:0000256" key="10">
    <source>
        <dbReference type="PIRSR" id="PIRSR602401-1"/>
    </source>
</evidence>
<evidence type="ECO:0000313" key="14">
    <source>
        <dbReference type="Proteomes" id="UP001370490"/>
    </source>
</evidence>
<evidence type="ECO:0000256" key="1">
    <source>
        <dbReference type="ARBA" id="ARBA00001971"/>
    </source>
</evidence>
<evidence type="ECO:0000256" key="3">
    <source>
        <dbReference type="ARBA" id="ARBA00010617"/>
    </source>
</evidence>
<organism evidence="13 14">
    <name type="scientific">Dillenia turbinata</name>
    <dbReference type="NCBI Taxonomy" id="194707"/>
    <lineage>
        <taxon>Eukaryota</taxon>
        <taxon>Viridiplantae</taxon>
        <taxon>Streptophyta</taxon>
        <taxon>Embryophyta</taxon>
        <taxon>Tracheophyta</taxon>
        <taxon>Spermatophyta</taxon>
        <taxon>Magnoliopsida</taxon>
        <taxon>eudicotyledons</taxon>
        <taxon>Gunneridae</taxon>
        <taxon>Pentapetalae</taxon>
        <taxon>Dilleniales</taxon>
        <taxon>Dilleniaceae</taxon>
        <taxon>Dillenia</taxon>
    </lineage>
</organism>
<dbReference type="Gene3D" id="1.10.630.10">
    <property type="entry name" value="Cytochrome P450"/>
    <property type="match status" value="1"/>
</dbReference>
<dbReference type="InterPro" id="IPR002401">
    <property type="entry name" value="Cyt_P450_E_grp-I"/>
</dbReference>
<dbReference type="GO" id="GO:0016705">
    <property type="term" value="F:oxidoreductase activity, acting on paired donors, with incorporation or reduction of molecular oxygen"/>
    <property type="evidence" value="ECO:0007669"/>
    <property type="project" value="InterPro"/>
</dbReference>
<dbReference type="GO" id="GO:0004497">
    <property type="term" value="F:monooxygenase activity"/>
    <property type="evidence" value="ECO:0007669"/>
    <property type="project" value="UniProtKB-KW"/>
</dbReference>
<evidence type="ECO:0000256" key="5">
    <source>
        <dbReference type="ARBA" id="ARBA00022723"/>
    </source>
</evidence>
<dbReference type="InterPro" id="IPR017972">
    <property type="entry name" value="Cyt_P450_CS"/>
</dbReference>
<keyword evidence="9 12" id="KW-0472">Membrane</keyword>
<dbReference type="PANTHER" id="PTHR47943">
    <property type="entry name" value="CYTOCHROME P450 93A3-LIKE"/>
    <property type="match status" value="1"/>
</dbReference>
<sequence>MVLEFVSYVTVFLLTLLLVQTIFPYVKQRLYNLPPSPLALPIIGHLHLLSSILHRSFHGLSLRYGPIVYILLGSVPCVVVSSTEIAREFLRDNELSFCSRPQFAAISCLTYGDASFSFSPLGPYWRFLKKLLTTELLANRSLTNFQPVRNREIKHFLELLYEKSKLGEAVNVSEEALKLTSNVVSQMMLSIRCSGMEDEAETARRVVREVTNIFGELNLSDLIWFFKNLDVQGFKKRYEDTHRRYDELLEKIISDRVEVRKQKRRDEQMRGLHEEGEPEKVDLLDKLLDIVEDEKAEMKLTRTNLKAVILDFFTAGTDTTATALEWTLAEMIKSPWVFVKGREEIDKVVGNGRLVQESDVPNLPYIQAIVKESFRLHPPVPLINRMSTENSKAGGYDIPAGTMLFVNIWSIGRDPKYWDDPLEFRPERFLKPKTDVNGSGLMSGLGDVKGQHFELMPFGTGRRACPGMSLALLELTAVIAAVIQCFDWKLAVQPDGGDCMIDMSERAGLTAPRARDLVCVPVARSHTNALLIE</sequence>
<comment type="cofactor">
    <cofactor evidence="1 10">
        <name>heme</name>
        <dbReference type="ChEBI" id="CHEBI:30413"/>
    </cofactor>
</comment>
<keyword evidence="14" id="KW-1185">Reference proteome</keyword>
<dbReference type="AlphaFoldDB" id="A0AAN8VKT7"/>
<comment type="caution">
    <text evidence="13">The sequence shown here is derived from an EMBL/GenBank/DDBJ whole genome shotgun (WGS) entry which is preliminary data.</text>
</comment>
<comment type="similarity">
    <text evidence="3 11">Belongs to the cytochrome P450 family.</text>
</comment>
<dbReference type="InterPro" id="IPR001128">
    <property type="entry name" value="Cyt_P450"/>
</dbReference>
<comment type="subcellular location">
    <subcellularLocation>
        <location evidence="2">Membrane</location>
    </subcellularLocation>
</comment>
<dbReference type="PROSITE" id="PS00086">
    <property type="entry name" value="CYTOCHROME_P450"/>
    <property type="match status" value="1"/>
</dbReference>
<dbReference type="PANTHER" id="PTHR47943:SF8">
    <property type="entry name" value="CYTOCHROME P450"/>
    <property type="match status" value="1"/>
</dbReference>
<keyword evidence="12" id="KW-1133">Transmembrane helix</keyword>
<gene>
    <name evidence="13" type="ORF">RJ641_032975</name>
</gene>
<evidence type="ECO:0000256" key="11">
    <source>
        <dbReference type="RuleBase" id="RU000461"/>
    </source>
</evidence>
<proteinExistence type="inferred from homology"/>
<evidence type="ECO:0000256" key="9">
    <source>
        <dbReference type="ARBA" id="ARBA00023136"/>
    </source>
</evidence>
<dbReference type="Proteomes" id="UP001370490">
    <property type="component" value="Unassembled WGS sequence"/>
</dbReference>
<dbReference type="Pfam" id="PF00067">
    <property type="entry name" value="p450"/>
    <property type="match status" value="1"/>
</dbReference>
<evidence type="ECO:0000256" key="6">
    <source>
        <dbReference type="ARBA" id="ARBA00023002"/>
    </source>
</evidence>
<keyword evidence="6 11" id="KW-0560">Oxidoreductase</keyword>
<name>A0AAN8VKT7_9MAGN</name>
<feature type="binding site" description="axial binding residue" evidence="10">
    <location>
        <position position="465"/>
    </location>
    <ligand>
        <name>heme</name>
        <dbReference type="ChEBI" id="CHEBI:30413"/>
    </ligand>
    <ligandPart>
        <name>Fe</name>
        <dbReference type="ChEBI" id="CHEBI:18248"/>
    </ligandPart>
</feature>